<reference evidence="1 2" key="1">
    <citation type="journal article" date="2016" name="Nat. Commun.">
        <title>Thousands of microbial genomes shed light on interconnected biogeochemical processes in an aquifer system.</title>
        <authorList>
            <person name="Anantharaman K."/>
            <person name="Brown C.T."/>
            <person name="Hug L.A."/>
            <person name="Sharon I."/>
            <person name="Castelle C.J."/>
            <person name="Probst A.J."/>
            <person name="Thomas B.C."/>
            <person name="Singh A."/>
            <person name="Wilkins M.J."/>
            <person name="Karaoz U."/>
            <person name="Brodie E.L."/>
            <person name="Williams K.H."/>
            <person name="Hubbard S.S."/>
            <person name="Banfield J.F."/>
        </authorList>
    </citation>
    <scope>NUCLEOTIDE SEQUENCE [LARGE SCALE GENOMIC DNA]</scope>
</reference>
<sequence length="85" mass="9795">MMNSPEQSEAGREVDYLGLISDRGRDFINALSNSSMEGILFTRKEVLKLIVGNENLNKERRLIMSALVDLQIIQTKQDERKNERK</sequence>
<name>A0A1F7YIT9_9BACT</name>
<dbReference type="AlphaFoldDB" id="A0A1F7YIT9"/>
<gene>
    <name evidence="1" type="ORF">A2628_04070</name>
</gene>
<organism evidence="1 2">
    <name type="scientific">Candidatus Woesebacteria bacterium RIFCSPHIGHO2_01_FULL_40_22</name>
    <dbReference type="NCBI Taxonomy" id="1802499"/>
    <lineage>
        <taxon>Bacteria</taxon>
        <taxon>Candidatus Woeseibacteriota</taxon>
    </lineage>
</organism>
<evidence type="ECO:0000313" key="1">
    <source>
        <dbReference type="EMBL" id="OGM27187.1"/>
    </source>
</evidence>
<proteinExistence type="predicted"/>
<evidence type="ECO:0000313" key="2">
    <source>
        <dbReference type="Proteomes" id="UP000179221"/>
    </source>
</evidence>
<dbReference type="EMBL" id="MGGL01000005">
    <property type="protein sequence ID" value="OGM27187.1"/>
    <property type="molecule type" value="Genomic_DNA"/>
</dbReference>
<accession>A0A1F7YIT9</accession>
<comment type="caution">
    <text evidence="1">The sequence shown here is derived from an EMBL/GenBank/DDBJ whole genome shotgun (WGS) entry which is preliminary data.</text>
</comment>
<dbReference type="Proteomes" id="UP000179221">
    <property type="component" value="Unassembled WGS sequence"/>
</dbReference>
<protein>
    <submittedName>
        <fullName evidence="1">Uncharacterized protein</fullName>
    </submittedName>
</protein>